<keyword evidence="1" id="KW-0175">Coiled coil</keyword>
<reference evidence="3 4" key="1">
    <citation type="submission" date="2024-08" db="EMBL/GenBank/DDBJ databases">
        <title>Gnathostoma spinigerum genome.</title>
        <authorList>
            <person name="Gonzalez-Bertolin B."/>
            <person name="Monzon S."/>
            <person name="Zaballos A."/>
            <person name="Jimenez P."/>
            <person name="Dekumyoy P."/>
            <person name="Varona S."/>
            <person name="Cuesta I."/>
            <person name="Sumanam S."/>
            <person name="Adisakwattana P."/>
            <person name="Gasser R.B."/>
            <person name="Hernandez-Gonzalez A."/>
            <person name="Young N.D."/>
            <person name="Perteguer M.J."/>
        </authorList>
    </citation>
    <scope>NUCLEOTIDE SEQUENCE [LARGE SCALE GENOMIC DNA]</scope>
    <source>
        <strain evidence="3">AL3</strain>
        <tissue evidence="3">Liver</tissue>
    </source>
</reference>
<name>A0ABD6E6Z4_9BILA</name>
<gene>
    <name evidence="3" type="ORF">AB6A40_002584</name>
</gene>
<evidence type="ECO:0008006" key="5">
    <source>
        <dbReference type="Google" id="ProtNLM"/>
    </source>
</evidence>
<evidence type="ECO:0000256" key="2">
    <source>
        <dbReference type="SAM" id="MobiDB-lite"/>
    </source>
</evidence>
<feature type="region of interest" description="Disordered" evidence="2">
    <location>
        <begin position="112"/>
        <end position="134"/>
    </location>
</feature>
<comment type="caution">
    <text evidence="3">The sequence shown here is derived from an EMBL/GenBank/DDBJ whole genome shotgun (WGS) entry which is preliminary data.</text>
</comment>
<evidence type="ECO:0000256" key="1">
    <source>
        <dbReference type="SAM" id="Coils"/>
    </source>
</evidence>
<sequence length="134" mass="14823">MEAPRVTECDTRDKSTITSKIAKTINEGTNTDISLSINSEKCDVISEPLNEQYWRSVAEQFARQVDEQRLANDILEQEIEKTKKKRLEAVESRDALMEAIDDAVFGCQETTCQGKEAGSNTEDADSAKTGDTSG</sequence>
<dbReference type="Proteomes" id="UP001608902">
    <property type="component" value="Unassembled WGS sequence"/>
</dbReference>
<dbReference type="AlphaFoldDB" id="A0ABD6E6Z4"/>
<organism evidence="3 4">
    <name type="scientific">Gnathostoma spinigerum</name>
    <dbReference type="NCBI Taxonomy" id="75299"/>
    <lineage>
        <taxon>Eukaryota</taxon>
        <taxon>Metazoa</taxon>
        <taxon>Ecdysozoa</taxon>
        <taxon>Nematoda</taxon>
        <taxon>Chromadorea</taxon>
        <taxon>Rhabditida</taxon>
        <taxon>Spirurina</taxon>
        <taxon>Gnathostomatomorpha</taxon>
        <taxon>Gnathostomatoidea</taxon>
        <taxon>Gnathostomatidae</taxon>
        <taxon>Gnathostoma</taxon>
    </lineage>
</organism>
<protein>
    <recommendedName>
        <fullName evidence="5">Geminin</fullName>
    </recommendedName>
</protein>
<evidence type="ECO:0000313" key="4">
    <source>
        <dbReference type="Proteomes" id="UP001608902"/>
    </source>
</evidence>
<keyword evidence="4" id="KW-1185">Reference proteome</keyword>
<feature type="compositionally biased region" description="Polar residues" evidence="2">
    <location>
        <begin position="112"/>
        <end position="121"/>
    </location>
</feature>
<evidence type="ECO:0000313" key="3">
    <source>
        <dbReference type="EMBL" id="MFH4975875.1"/>
    </source>
</evidence>
<feature type="coiled-coil region" evidence="1">
    <location>
        <begin position="58"/>
        <end position="92"/>
    </location>
</feature>
<accession>A0ABD6E6Z4</accession>
<proteinExistence type="predicted"/>
<dbReference type="EMBL" id="JBGFUD010001172">
    <property type="protein sequence ID" value="MFH4975875.1"/>
    <property type="molecule type" value="Genomic_DNA"/>
</dbReference>